<name>A0AAJ0D133_9HYPO</name>
<evidence type="ECO:0000256" key="2">
    <source>
        <dbReference type="ARBA" id="ARBA00005580"/>
    </source>
</evidence>
<dbReference type="AlphaFoldDB" id="A0AAJ0D133"/>
<evidence type="ECO:0000256" key="7">
    <source>
        <dbReference type="ARBA" id="ARBA00023136"/>
    </source>
</evidence>
<evidence type="ECO:0000256" key="4">
    <source>
        <dbReference type="ARBA" id="ARBA00022741"/>
    </source>
</evidence>
<feature type="transmembrane region" description="Helical" evidence="9">
    <location>
        <begin position="308"/>
        <end position="325"/>
    </location>
</feature>
<feature type="domain" description="ABC transmembrane type-1" evidence="11">
    <location>
        <begin position="183"/>
        <end position="471"/>
    </location>
</feature>
<dbReference type="InterPro" id="IPR036640">
    <property type="entry name" value="ABC1_TM_sf"/>
</dbReference>
<gene>
    <name evidence="12" type="primary">MDL1</name>
    <name evidence="12" type="ORF">QQS21_001018</name>
</gene>
<dbReference type="InterPro" id="IPR017871">
    <property type="entry name" value="ABC_transporter-like_CS"/>
</dbReference>
<feature type="transmembrane region" description="Helical" evidence="9">
    <location>
        <begin position="406"/>
        <end position="428"/>
    </location>
</feature>
<dbReference type="Proteomes" id="UP001251528">
    <property type="component" value="Unassembled WGS sequence"/>
</dbReference>
<keyword evidence="6 9" id="KW-1133">Transmembrane helix</keyword>
<dbReference type="CDD" id="cd03249">
    <property type="entry name" value="ABC_MTABC3_MDL1_MDL2"/>
    <property type="match status" value="1"/>
</dbReference>
<comment type="subcellular location">
    <subcellularLocation>
        <location evidence="1">Membrane</location>
        <topology evidence="1">Multi-pass membrane protein</topology>
    </subcellularLocation>
</comment>
<reference evidence="12" key="1">
    <citation type="submission" date="2023-06" db="EMBL/GenBank/DDBJ databases">
        <title>Conoideocrella luteorostrata (Hypocreales: Clavicipitaceae), a potential biocontrol fungus for elongate hemlock scale in United States Christmas tree production areas.</title>
        <authorList>
            <person name="Barrett H."/>
            <person name="Lovett B."/>
            <person name="Macias A.M."/>
            <person name="Stajich J.E."/>
            <person name="Kasson M.T."/>
        </authorList>
    </citation>
    <scope>NUCLEOTIDE SEQUENCE</scope>
    <source>
        <strain evidence="12">ARSEF 14590</strain>
    </source>
</reference>
<dbReference type="PANTHER" id="PTHR43394">
    <property type="entry name" value="ATP-DEPENDENT PERMEASE MDL1, MITOCHONDRIAL"/>
    <property type="match status" value="1"/>
</dbReference>
<dbReference type="GO" id="GO:0090374">
    <property type="term" value="P:oligopeptide export from mitochondrion"/>
    <property type="evidence" value="ECO:0007669"/>
    <property type="project" value="TreeGrafter"/>
</dbReference>
<feature type="transmembrane region" description="Helical" evidence="9">
    <location>
        <begin position="179"/>
        <end position="201"/>
    </location>
</feature>
<dbReference type="InterPro" id="IPR039421">
    <property type="entry name" value="Type_1_exporter"/>
</dbReference>
<feature type="transmembrane region" description="Helical" evidence="9">
    <location>
        <begin position="448"/>
        <end position="469"/>
    </location>
</feature>
<keyword evidence="7 9" id="KW-0472">Membrane</keyword>
<evidence type="ECO:0000256" key="6">
    <source>
        <dbReference type="ARBA" id="ARBA00022989"/>
    </source>
</evidence>
<evidence type="ECO:0000256" key="8">
    <source>
        <dbReference type="SAM" id="MobiDB-lite"/>
    </source>
</evidence>
<dbReference type="SUPFAM" id="SSF90123">
    <property type="entry name" value="ABC transporter transmembrane region"/>
    <property type="match status" value="1"/>
</dbReference>
<comment type="caution">
    <text evidence="12">The sequence shown here is derived from an EMBL/GenBank/DDBJ whole genome shotgun (WGS) entry which is preliminary data.</text>
</comment>
<dbReference type="GO" id="GO:0015421">
    <property type="term" value="F:ABC-type oligopeptide transporter activity"/>
    <property type="evidence" value="ECO:0007669"/>
    <property type="project" value="TreeGrafter"/>
</dbReference>
<organism evidence="12 13">
    <name type="scientific">Conoideocrella luteorostrata</name>
    <dbReference type="NCBI Taxonomy" id="1105319"/>
    <lineage>
        <taxon>Eukaryota</taxon>
        <taxon>Fungi</taxon>
        <taxon>Dikarya</taxon>
        <taxon>Ascomycota</taxon>
        <taxon>Pezizomycotina</taxon>
        <taxon>Sordariomycetes</taxon>
        <taxon>Hypocreomycetidae</taxon>
        <taxon>Hypocreales</taxon>
        <taxon>Clavicipitaceae</taxon>
        <taxon>Conoideocrella</taxon>
    </lineage>
</organism>
<dbReference type="SMART" id="SM00382">
    <property type="entry name" value="AAA"/>
    <property type="match status" value="1"/>
</dbReference>
<evidence type="ECO:0000313" key="12">
    <source>
        <dbReference type="EMBL" id="KAK2612907.1"/>
    </source>
</evidence>
<dbReference type="Gene3D" id="3.40.50.300">
    <property type="entry name" value="P-loop containing nucleotide triphosphate hydrolases"/>
    <property type="match status" value="1"/>
</dbReference>
<dbReference type="PROSITE" id="PS00211">
    <property type="entry name" value="ABC_TRANSPORTER_1"/>
    <property type="match status" value="1"/>
</dbReference>
<keyword evidence="13" id="KW-1185">Reference proteome</keyword>
<feature type="compositionally biased region" description="Acidic residues" evidence="8">
    <location>
        <begin position="763"/>
        <end position="782"/>
    </location>
</feature>
<dbReference type="FunFam" id="1.20.1560.10:FF:000095">
    <property type="entry name" value="ABC multidrug transporter Mdr2"/>
    <property type="match status" value="1"/>
</dbReference>
<evidence type="ECO:0000256" key="1">
    <source>
        <dbReference type="ARBA" id="ARBA00004141"/>
    </source>
</evidence>
<keyword evidence="3 9" id="KW-0812">Transmembrane</keyword>
<dbReference type="Pfam" id="PF00005">
    <property type="entry name" value="ABC_tran"/>
    <property type="match status" value="1"/>
</dbReference>
<evidence type="ECO:0000259" key="11">
    <source>
        <dbReference type="PROSITE" id="PS50929"/>
    </source>
</evidence>
<feature type="region of interest" description="Disordered" evidence="8">
    <location>
        <begin position="745"/>
        <end position="798"/>
    </location>
</feature>
<feature type="transmembrane region" description="Helical" evidence="9">
    <location>
        <begin position="331"/>
        <end position="350"/>
    </location>
</feature>
<proteinExistence type="inferred from homology"/>
<dbReference type="InterPro" id="IPR027417">
    <property type="entry name" value="P-loop_NTPase"/>
</dbReference>
<feature type="compositionally biased region" description="Low complexity" evidence="8">
    <location>
        <begin position="787"/>
        <end position="798"/>
    </location>
</feature>
<dbReference type="PANTHER" id="PTHR43394:SF1">
    <property type="entry name" value="ATP-BINDING CASSETTE SUB-FAMILY B MEMBER 10, MITOCHONDRIAL"/>
    <property type="match status" value="1"/>
</dbReference>
<protein>
    <submittedName>
        <fullName evidence="12">ATP-binding cassette permease mdl1</fullName>
    </submittedName>
</protein>
<sequence length="798" mass="86952">MVSAMARQSLSSRLELGCCFNASINVLKPRLYSPQVRLLHTAPFRQEFLQNSPLVIFRALAQHARTTPVRQASCQRQSFSRCQNLSPCRYFSIGRPAFQQSLQPKTNNSYRGFQKNESVKEPLNPVEDAIEDGDFEKSDKAAQAAQMNLSARLSKEGKSQSKAGIGEIWRLIKVARPEIRWLAVAFCFLVISSSVTMSIPFSVGRILDLATKGDVEGIRLFGLTLTQFFIGLGGILTLGAMANFGRVILLRIVGERVVARLRSQLYRRTYVQDAEFFDANRVGDLISRLSSDTVIVGKSVTQNLSDGLRALFSGGAGFAIMIWTSPQLTGLLLLMFPPIAIGAVLYGRAIRNISRSIQKNLGTLTKIAEERLGNVKTSQAFVGEVQEVSRYNKQIRRIFALGKKESLIAATFFASTGWAGNMTILAMLIVGGNFVRSGAMSLGDLTSFMMYTAFAGSSLFGLSGFYSELMKGVGAASRLFELQDRRPGIHQTVGAQVKSAQGPIKFNNVSFAYPTRPAVNIFNGLNFEIPSGSNVCVVGPSGGGKSTVASLLLRFYNPTGGSITINGVDVSTMNVKSLRRRIGMVSQEPVLFSGTIAENVAYGRPHAARSEIIAAARRANCSFVSDLPEGLETQVGARGSQLSGGQKQRIAIARALLKDPDILILDEATSALDAESETLVNEALAGLLRGHNTTISIAHRLSTIKRSDQIIVLNNEGKVAEIGSYAQLAADKGSSFSKLMEWQMSGGEIPEKRTSDSGPNITEAEEMEQDFAWEELVDEEQREDSTSQSSQKQKQQRE</sequence>
<evidence type="ECO:0000256" key="5">
    <source>
        <dbReference type="ARBA" id="ARBA00022840"/>
    </source>
</evidence>
<dbReference type="GO" id="GO:0005743">
    <property type="term" value="C:mitochondrial inner membrane"/>
    <property type="evidence" value="ECO:0007669"/>
    <property type="project" value="TreeGrafter"/>
</dbReference>
<dbReference type="GO" id="GO:0016887">
    <property type="term" value="F:ATP hydrolysis activity"/>
    <property type="evidence" value="ECO:0007669"/>
    <property type="project" value="InterPro"/>
</dbReference>
<keyword evidence="5 12" id="KW-0067">ATP-binding</keyword>
<comment type="similarity">
    <text evidence="2">Belongs to the ABC transporter superfamily. ABCB family. Mitochondrial peptide exporter (TC 3.A.1.212) subfamily.</text>
</comment>
<accession>A0AAJ0D133</accession>
<dbReference type="Pfam" id="PF00664">
    <property type="entry name" value="ABC_membrane"/>
    <property type="match status" value="1"/>
</dbReference>
<dbReference type="InterPro" id="IPR003593">
    <property type="entry name" value="AAA+_ATPase"/>
</dbReference>
<evidence type="ECO:0000259" key="10">
    <source>
        <dbReference type="PROSITE" id="PS50893"/>
    </source>
</evidence>
<feature type="domain" description="ABC transporter" evidence="10">
    <location>
        <begin position="504"/>
        <end position="741"/>
    </location>
</feature>
<dbReference type="FunFam" id="3.40.50.300:FF:000218">
    <property type="entry name" value="Multidrug ABC transporter ATP-binding protein"/>
    <property type="match status" value="1"/>
</dbReference>
<dbReference type="SUPFAM" id="SSF52540">
    <property type="entry name" value="P-loop containing nucleoside triphosphate hydrolases"/>
    <property type="match status" value="1"/>
</dbReference>
<dbReference type="CDD" id="cd18573">
    <property type="entry name" value="ABC_6TM_ABCB10_like"/>
    <property type="match status" value="1"/>
</dbReference>
<dbReference type="GO" id="GO:0005524">
    <property type="term" value="F:ATP binding"/>
    <property type="evidence" value="ECO:0007669"/>
    <property type="project" value="UniProtKB-KW"/>
</dbReference>
<evidence type="ECO:0000256" key="3">
    <source>
        <dbReference type="ARBA" id="ARBA00022692"/>
    </source>
</evidence>
<dbReference type="Gene3D" id="1.20.1560.10">
    <property type="entry name" value="ABC transporter type 1, transmembrane domain"/>
    <property type="match status" value="2"/>
</dbReference>
<feature type="transmembrane region" description="Helical" evidence="9">
    <location>
        <begin position="221"/>
        <end position="242"/>
    </location>
</feature>
<evidence type="ECO:0000313" key="13">
    <source>
        <dbReference type="Proteomes" id="UP001251528"/>
    </source>
</evidence>
<dbReference type="PROSITE" id="PS50929">
    <property type="entry name" value="ABC_TM1F"/>
    <property type="match status" value="1"/>
</dbReference>
<dbReference type="PIRSF" id="PIRSF002773">
    <property type="entry name" value="ABC_prm/ATPase_B"/>
    <property type="match status" value="1"/>
</dbReference>
<keyword evidence="4" id="KW-0547">Nucleotide-binding</keyword>
<evidence type="ECO:0000256" key="9">
    <source>
        <dbReference type="SAM" id="Phobius"/>
    </source>
</evidence>
<dbReference type="InterPro" id="IPR003439">
    <property type="entry name" value="ABC_transporter-like_ATP-bd"/>
</dbReference>
<dbReference type="InterPro" id="IPR011527">
    <property type="entry name" value="ABC1_TM_dom"/>
</dbReference>
<dbReference type="EMBL" id="JASWJB010000010">
    <property type="protein sequence ID" value="KAK2612907.1"/>
    <property type="molecule type" value="Genomic_DNA"/>
</dbReference>
<dbReference type="PROSITE" id="PS50893">
    <property type="entry name" value="ABC_TRANSPORTER_2"/>
    <property type="match status" value="1"/>
</dbReference>